<name>A0ABY9TGZ1_9GAMM</name>
<dbReference type="RefSeq" id="WP_348387165.1">
    <property type="nucleotide sequence ID" value="NZ_CP134146.1"/>
</dbReference>
<reference evidence="2" key="1">
    <citation type="submission" date="2023-09" db="EMBL/GenBank/DDBJ databases">
        <authorList>
            <person name="Li S."/>
            <person name="Li X."/>
            <person name="Zhang C."/>
            <person name="Zhao Z."/>
        </authorList>
    </citation>
    <scope>NUCLEOTIDE SEQUENCE [LARGE SCALE GENOMIC DNA]</scope>
    <source>
        <strain evidence="2">SQ345</strain>
    </source>
</reference>
<evidence type="ECO:0000313" key="2">
    <source>
        <dbReference type="Proteomes" id="UP001248581"/>
    </source>
</evidence>
<sequence>MRTELSQLKSELLKLNINPDLIGVDELPLIEGFCIYDVRSHLEVFYSERGSKVDCQEFSDILKAIEFFKDKVLSEPSFRLR</sequence>
<gene>
    <name evidence="1" type="ORF">RI845_15965</name>
</gene>
<dbReference type="EMBL" id="CP134146">
    <property type="protein sequence ID" value="WNC68007.1"/>
    <property type="molecule type" value="Genomic_DNA"/>
</dbReference>
<organism evidence="1 2">
    <name type="scientific">Thalassotalea nanhaiensis</name>
    <dbReference type="NCBI Taxonomy" id="3065648"/>
    <lineage>
        <taxon>Bacteria</taxon>
        <taxon>Pseudomonadati</taxon>
        <taxon>Pseudomonadota</taxon>
        <taxon>Gammaproteobacteria</taxon>
        <taxon>Alteromonadales</taxon>
        <taxon>Colwelliaceae</taxon>
        <taxon>Thalassotalea</taxon>
    </lineage>
</organism>
<proteinExistence type="predicted"/>
<protein>
    <submittedName>
        <fullName evidence="1">Uncharacterized protein</fullName>
    </submittedName>
</protein>
<keyword evidence="2" id="KW-1185">Reference proteome</keyword>
<evidence type="ECO:0000313" key="1">
    <source>
        <dbReference type="EMBL" id="WNC68007.1"/>
    </source>
</evidence>
<accession>A0ABY9TGZ1</accession>
<dbReference type="Proteomes" id="UP001248581">
    <property type="component" value="Chromosome"/>
</dbReference>